<dbReference type="InterPro" id="IPR006059">
    <property type="entry name" value="SBP"/>
</dbReference>
<comment type="caution">
    <text evidence="3">The sequence shown here is derived from an EMBL/GenBank/DDBJ whole genome shotgun (WGS) entry which is preliminary data.</text>
</comment>
<protein>
    <submittedName>
        <fullName evidence="3">ABC transporter substrate-binding protein</fullName>
    </submittedName>
</protein>
<evidence type="ECO:0000256" key="2">
    <source>
        <dbReference type="ARBA" id="ARBA00008520"/>
    </source>
</evidence>
<dbReference type="InterPro" id="IPR006311">
    <property type="entry name" value="TAT_signal"/>
</dbReference>
<comment type="subcellular location">
    <subcellularLocation>
        <location evidence="1">Periplasm</location>
    </subcellularLocation>
</comment>
<evidence type="ECO:0000313" key="3">
    <source>
        <dbReference type="EMBL" id="MFC0409787.1"/>
    </source>
</evidence>
<comment type="similarity">
    <text evidence="2">Belongs to the bacterial solute-binding protein 1 family.</text>
</comment>
<dbReference type="InterPro" id="IPR050490">
    <property type="entry name" value="Bact_solute-bd_prot1"/>
</dbReference>
<evidence type="ECO:0000256" key="1">
    <source>
        <dbReference type="ARBA" id="ARBA00004418"/>
    </source>
</evidence>
<organism evidence="3 4">
    <name type="scientific">Roseomonas elaeocarpi</name>
    <dbReference type="NCBI Taxonomy" id="907779"/>
    <lineage>
        <taxon>Bacteria</taxon>
        <taxon>Pseudomonadati</taxon>
        <taxon>Pseudomonadota</taxon>
        <taxon>Alphaproteobacteria</taxon>
        <taxon>Acetobacterales</taxon>
        <taxon>Roseomonadaceae</taxon>
        <taxon>Roseomonas</taxon>
    </lineage>
</organism>
<evidence type="ECO:0000313" key="4">
    <source>
        <dbReference type="Proteomes" id="UP001589865"/>
    </source>
</evidence>
<proteinExistence type="inferred from homology"/>
<sequence>MEFQSRRSLLRAGMGAGTLGILGAGGLTGASRPALAQAKTRLRFIWWGSKERSDRSYKAMGLYTAANPNVQVDGESLGWGDYWPKLATQVVGRNAPDLIQMDYRYLFEYARRDTLLAVDPYIPKTLAITDFGKDATDVGRVNGKLYGVNFGANSTAMLYSRTVLEAAGQPLPTPDTTWDDIAKLGEAITKKSGRQNYYGLGDGGAREPLLEVFLRQRGKALYKPDETLGFDASDMEEWLSMWAALRKSGACVPAEIGALNKDTIETAALSLGRAAIDFAHSNQLVGYQQVNPDKLGISLNPKGTGANNKPGQYLKPSMFLSIYARSPQAEEAVKLMNFLVTDPEAGKALGVERGVSVSARQRAAIVEGLNELDKAQVSYIELVSEAAGPIPAPPPKGAGEIAFNLRRTNEQVAFGRMTPRVAAEQFVADAKDILSRS</sequence>
<dbReference type="Pfam" id="PF13416">
    <property type="entry name" value="SBP_bac_8"/>
    <property type="match status" value="1"/>
</dbReference>
<dbReference type="PANTHER" id="PTHR43649:SF11">
    <property type="entry name" value="ABC TRANSPORTER SUBSTRATE-BINDING PROTEIN YESO-RELATED"/>
    <property type="match status" value="1"/>
</dbReference>
<dbReference type="PANTHER" id="PTHR43649">
    <property type="entry name" value="ARABINOSE-BINDING PROTEIN-RELATED"/>
    <property type="match status" value="1"/>
</dbReference>
<dbReference type="SUPFAM" id="SSF53850">
    <property type="entry name" value="Periplasmic binding protein-like II"/>
    <property type="match status" value="1"/>
</dbReference>
<dbReference type="RefSeq" id="WP_377045531.1">
    <property type="nucleotide sequence ID" value="NZ_JBHLUN010000010.1"/>
</dbReference>
<dbReference type="Gene3D" id="3.40.190.10">
    <property type="entry name" value="Periplasmic binding protein-like II"/>
    <property type="match status" value="2"/>
</dbReference>
<dbReference type="EMBL" id="JBHLUN010000010">
    <property type="protein sequence ID" value="MFC0409787.1"/>
    <property type="molecule type" value="Genomic_DNA"/>
</dbReference>
<name>A0ABV6JWT3_9PROT</name>
<dbReference type="Proteomes" id="UP001589865">
    <property type="component" value="Unassembled WGS sequence"/>
</dbReference>
<keyword evidence="4" id="KW-1185">Reference proteome</keyword>
<accession>A0ABV6JWT3</accession>
<reference evidence="3 4" key="1">
    <citation type="submission" date="2024-09" db="EMBL/GenBank/DDBJ databases">
        <authorList>
            <person name="Sun Q."/>
            <person name="Mori K."/>
        </authorList>
    </citation>
    <scope>NUCLEOTIDE SEQUENCE [LARGE SCALE GENOMIC DNA]</scope>
    <source>
        <strain evidence="3 4">TBRC 5777</strain>
    </source>
</reference>
<dbReference type="PROSITE" id="PS51318">
    <property type="entry name" value="TAT"/>
    <property type="match status" value="1"/>
</dbReference>
<gene>
    <name evidence="3" type="ORF">ACFFGY_16160</name>
</gene>